<feature type="transmembrane region" description="Helical" evidence="1">
    <location>
        <begin position="149"/>
        <end position="172"/>
    </location>
</feature>
<dbReference type="AlphaFoldDB" id="A0A1L8SZK1"/>
<keyword evidence="1" id="KW-0472">Membrane</keyword>
<evidence type="ECO:0000313" key="3">
    <source>
        <dbReference type="Proteomes" id="UP000183700"/>
    </source>
</evidence>
<dbReference type="OrthoDB" id="447058at2"/>
<feature type="transmembrane region" description="Helical" evidence="1">
    <location>
        <begin position="203"/>
        <end position="221"/>
    </location>
</feature>
<feature type="transmembrane region" description="Helical" evidence="1">
    <location>
        <begin position="179"/>
        <end position="197"/>
    </location>
</feature>
<evidence type="ECO:0000313" key="2">
    <source>
        <dbReference type="EMBL" id="OJG37457.1"/>
    </source>
</evidence>
<evidence type="ECO:0000256" key="1">
    <source>
        <dbReference type="SAM" id="Phobius"/>
    </source>
</evidence>
<keyword evidence="1" id="KW-1133">Transmembrane helix</keyword>
<name>A0A1L8SZK1_9ENTE</name>
<dbReference type="EMBL" id="JXKM01000001">
    <property type="protein sequence ID" value="OJG37457.1"/>
    <property type="molecule type" value="Genomic_DNA"/>
</dbReference>
<dbReference type="STRING" id="319970.RV00_GL000414"/>
<dbReference type="RefSeq" id="WP_084133204.1">
    <property type="nucleotide sequence ID" value="NZ_CAURXW010000007.1"/>
</dbReference>
<evidence type="ECO:0008006" key="4">
    <source>
        <dbReference type="Google" id="ProtNLM"/>
    </source>
</evidence>
<feature type="transmembrane region" description="Helical" evidence="1">
    <location>
        <begin position="96"/>
        <end position="117"/>
    </location>
</feature>
<dbReference type="Proteomes" id="UP000183700">
    <property type="component" value="Unassembled WGS sequence"/>
</dbReference>
<accession>A0A1L8SZK1</accession>
<keyword evidence="3" id="KW-1185">Reference proteome</keyword>
<proteinExistence type="predicted"/>
<feature type="transmembrane region" description="Helical" evidence="1">
    <location>
        <begin position="559"/>
        <end position="584"/>
    </location>
</feature>
<feature type="transmembrane region" description="Helical" evidence="1">
    <location>
        <begin position="247"/>
        <end position="267"/>
    </location>
</feature>
<feature type="transmembrane region" description="Helical" evidence="1">
    <location>
        <begin position="526"/>
        <end position="547"/>
    </location>
</feature>
<protein>
    <recommendedName>
        <fullName evidence="4">Glycosyltransferase RgtA/B/C/D-like domain-containing protein</fullName>
    </recommendedName>
</protein>
<keyword evidence="1" id="KW-0812">Transmembrane</keyword>
<comment type="caution">
    <text evidence="2">The sequence shown here is derived from an EMBL/GenBank/DDBJ whole genome shotgun (WGS) entry which is preliminary data.</text>
</comment>
<sequence length="595" mass="67784">MQQVMVRGKKFRQKILKQPSKYLLILGLLGLTLLRLVLSVKAAYYVNLFAGYDDQLFINQGNELLRGHWLGDYTTRTLSKGISYPLFMALGNKFHLSYGIFLGLFNILASSVSALALRPLIKNRWLIASIYSFFLYSPVTFTGEYSTRIYRNTIVVPAVFLVLGCLVGLYFRRKEKLKIFAPWSIGLSLIFPFYWYIREDSLWLLPLLVVGLLIIASAVLFENTRELKLNKPLLVVLKRIKIRQSQLIKLLLCILPFILLLTTHSVLKSLNEDHYGIPVVNDRTGGAFGQVSKQLIRMDDGTDLNETNSKIWVSRKALDKAEAVSPTLKTISKKIDWIYHGSTWSKGEDIAGDIIFWALREAAAQAGYYRDGKKTEAFWQKVNTELANAYKKKQLTKKKEIYLTATGDGKHLKDFPLVGEFMKSGWDYNVFYKGYRQANDTTVGPEEEVLLAEQLLHHSFSNNWRDSNKSNPKPIELTKAAKISNIVIRIYQKIVPLWLIVFSIGFLLILFGSFFSKSNSSTFRGLLLLITGLSLSYVIFLIGVSWFCSWAPERRDLFMMVYTGGGVPVIQWIEVLALVGIFQLPRIASKVNKKS</sequence>
<feature type="transmembrane region" description="Helical" evidence="1">
    <location>
        <begin position="124"/>
        <end position="143"/>
    </location>
</feature>
<reference evidence="2 3" key="1">
    <citation type="submission" date="2014-12" db="EMBL/GenBank/DDBJ databases">
        <title>Draft genome sequences of 29 type strains of Enterococci.</title>
        <authorList>
            <person name="Zhong Z."/>
            <person name="Sun Z."/>
            <person name="Liu W."/>
            <person name="Zhang W."/>
            <person name="Zhang H."/>
        </authorList>
    </citation>
    <scope>NUCLEOTIDE SEQUENCE [LARGE SCALE GENOMIC DNA]</scope>
    <source>
        <strain evidence="2 3">DSM 22802</strain>
    </source>
</reference>
<organism evidence="2 3">
    <name type="scientific">Enterococcus devriesei</name>
    <dbReference type="NCBI Taxonomy" id="319970"/>
    <lineage>
        <taxon>Bacteria</taxon>
        <taxon>Bacillati</taxon>
        <taxon>Bacillota</taxon>
        <taxon>Bacilli</taxon>
        <taxon>Lactobacillales</taxon>
        <taxon>Enterococcaceae</taxon>
        <taxon>Enterococcus</taxon>
    </lineage>
</organism>
<feature type="transmembrane region" description="Helical" evidence="1">
    <location>
        <begin position="495"/>
        <end position="514"/>
    </location>
</feature>
<gene>
    <name evidence="2" type="ORF">RV00_GL000414</name>
</gene>